<sequence length="81" mass="8851">MKIKLSPRPAVLFLLLLTLLFNAANAFAQATAAEPEMADSLRANGKIYVVVAVVVVIVAGLLLYLISLDRKVSRLEEQIKK</sequence>
<dbReference type="Proteomes" id="UP000606003">
    <property type="component" value="Unassembled WGS sequence"/>
</dbReference>
<dbReference type="Pfam" id="PF20077">
    <property type="entry name" value="CcmD_alt"/>
    <property type="match status" value="1"/>
</dbReference>
<organism evidence="3 4">
    <name type="scientific">Hymenobacter armeniacus</name>
    <dbReference type="NCBI Taxonomy" id="2771358"/>
    <lineage>
        <taxon>Bacteria</taxon>
        <taxon>Pseudomonadati</taxon>
        <taxon>Bacteroidota</taxon>
        <taxon>Cytophagia</taxon>
        <taxon>Cytophagales</taxon>
        <taxon>Hymenobacteraceae</taxon>
        <taxon>Hymenobacter</taxon>
    </lineage>
</organism>
<evidence type="ECO:0000313" key="3">
    <source>
        <dbReference type="EMBL" id="MBD2721423.1"/>
    </source>
</evidence>
<name>A0ABR8JR58_9BACT</name>
<proteinExistence type="predicted"/>
<feature type="signal peptide" evidence="2">
    <location>
        <begin position="1"/>
        <end position="28"/>
    </location>
</feature>
<keyword evidence="2" id="KW-0732">Signal</keyword>
<evidence type="ECO:0000256" key="1">
    <source>
        <dbReference type="SAM" id="Phobius"/>
    </source>
</evidence>
<dbReference type="EMBL" id="JACXAC010000002">
    <property type="protein sequence ID" value="MBD2721423.1"/>
    <property type="molecule type" value="Genomic_DNA"/>
</dbReference>
<gene>
    <name evidence="3" type="ORF">IC234_04730</name>
</gene>
<reference evidence="3 4" key="1">
    <citation type="submission" date="2020-09" db="EMBL/GenBank/DDBJ databases">
        <authorList>
            <person name="Kim M.K."/>
        </authorList>
    </citation>
    <scope>NUCLEOTIDE SEQUENCE [LARGE SCALE GENOMIC DNA]</scope>
    <source>
        <strain evidence="3 4">BT189</strain>
    </source>
</reference>
<keyword evidence="1" id="KW-0472">Membrane</keyword>
<keyword evidence="1" id="KW-0812">Transmembrane</keyword>
<evidence type="ECO:0000256" key="2">
    <source>
        <dbReference type="SAM" id="SignalP"/>
    </source>
</evidence>
<keyword evidence="1" id="KW-1133">Transmembrane helix</keyword>
<dbReference type="RefSeq" id="WP_190922711.1">
    <property type="nucleotide sequence ID" value="NZ_JACXAC010000002.1"/>
</dbReference>
<accession>A0ABR8JR58</accession>
<comment type="caution">
    <text evidence="3">The sequence shown here is derived from an EMBL/GenBank/DDBJ whole genome shotgun (WGS) entry which is preliminary data.</text>
</comment>
<feature type="chain" id="PRO_5045479287" evidence="2">
    <location>
        <begin position="29"/>
        <end position="81"/>
    </location>
</feature>
<evidence type="ECO:0000313" key="4">
    <source>
        <dbReference type="Proteomes" id="UP000606003"/>
    </source>
</evidence>
<keyword evidence="4" id="KW-1185">Reference proteome</keyword>
<protein>
    <submittedName>
        <fullName evidence="3">CcmD family protein</fullName>
    </submittedName>
</protein>
<feature type="transmembrane region" description="Helical" evidence="1">
    <location>
        <begin position="47"/>
        <end position="66"/>
    </location>
</feature>